<dbReference type="InterPro" id="IPR001268">
    <property type="entry name" value="NADH_UbQ_OxRdtase_30kDa_su"/>
</dbReference>
<dbReference type="Pfam" id="PF00329">
    <property type="entry name" value="Complex1_30kDa"/>
    <property type="match status" value="1"/>
</dbReference>
<dbReference type="Proteomes" id="UP000187651">
    <property type="component" value="Unassembled WGS sequence"/>
</dbReference>
<sequence>MDETVELKTNDKVRQLSKIEEIPASDLLERCLELKREGLRFSQACAAYYEDKFHLTYTFSNYETLEALSLRVVISPEEEIHSITEFIPAALFYENEMKEIFGVKIKLITNDLDNKLYRINVEAPLGVPQEEKKEEENNG</sequence>
<evidence type="ECO:0000313" key="3">
    <source>
        <dbReference type="Proteomes" id="UP000187651"/>
    </source>
</evidence>
<accession>A0A1G9ZZF9</accession>
<dbReference type="GO" id="GO:0008137">
    <property type="term" value="F:NADH dehydrogenase (ubiquinone) activity"/>
    <property type="evidence" value="ECO:0007669"/>
    <property type="project" value="InterPro"/>
</dbReference>
<feature type="domain" description="NADH:ubiquinone oxidoreductase 30kDa subunit" evidence="1">
    <location>
        <begin position="22"/>
        <end position="106"/>
    </location>
</feature>
<protein>
    <submittedName>
        <fullName evidence="2">Ech hydrogenase subunit D</fullName>
    </submittedName>
</protein>
<dbReference type="InterPro" id="IPR037232">
    <property type="entry name" value="NADH_quin_OxRdtase_su_C/D-like"/>
</dbReference>
<dbReference type="RefSeq" id="WP_051195430.1">
    <property type="nucleotide sequence ID" value="NZ_FNHZ01000010.1"/>
</dbReference>
<evidence type="ECO:0000259" key="1">
    <source>
        <dbReference type="Pfam" id="PF00329"/>
    </source>
</evidence>
<gene>
    <name evidence="2" type="ORF">SAMN05216544_2280</name>
</gene>
<name>A0A1G9ZZF9_9FIRM</name>
<evidence type="ECO:0000313" key="2">
    <source>
        <dbReference type="EMBL" id="SDN26545.1"/>
    </source>
</evidence>
<keyword evidence="3" id="KW-1185">Reference proteome</keyword>
<reference evidence="3" key="1">
    <citation type="submission" date="2016-10" db="EMBL/GenBank/DDBJ databases">
        <authorList>
            <person name="Varghese N."/>
            <person name="Submissions S."/>
        </authorList>
    </citation>
    <scope>NUCLEOTIDE SEQUENCE [LARGE SCALE GENOMIC DNA]</scope>
    <source>
        <strain evidence="3">M83</strain>
    </source>
</reference>
<dbReference type="EMBL" id="FNHZ01000010">
    <property type="protein sequence ID" value="SDN26545.1"/>
    <property type="molecule type" value="Genomic_DNA"/>
</dbReference>
<dbReference type="SUPFAM" id="SSF143243">
    <property type="entry name" value="Nqo5-like"/>
    <property type="match status" value="1"/>
</dbReference>
<dbReference type="AlphaFoldDB" id="A0A1G9ZZF9"/>
<organism evidence="2 3">
    <name type="scientific">Lachnospira pectinoschiza</name>
    <dbReference type="NCBI Taxonomy" id="28052"/>
    <lineage>
        <taxon>Bacteria</taxon>
        <taxon>Bacillati</taxon>
        <taxon>Bacillota</taxon>
        <taxon>Clostridia</taxon>
        <taxon>Lachnospirales</taxon>
        <taxon>Lachnospiraceae</taxon>
        <taxon>Lachnospira</taxon>
    </lineage>
</organism>
<dbReference type="OrthoDB" id="3178054at2"/>
<proteinExistence type="predicted"/>
<dbReference type="Gene3D" id="3.30.460.80">
    <property type="entry name" value="NADH:ubiquinone oxidoreductase, 30kDa subunit"/>
    <property type="match status" value="1"/>
</dbReference>